<dbReference type="PIRSF" id="PIRSF004553">
    <property type="entry name" value="CHP00095"/>
    <property type="match status" value="1"/>
</dbReference>
<dbReference type="EC" id="2.1.1.171" evidence="3"/>
<dbReference type="RefSeq" id="WP_008817409.1">
    <property type="nucleotide sequence ID" value="NZ_CP048837.1"/>
</dbReference>
<dbReference type="InterPro" id="IPR004398">
    <property type="entry name" value="RNA_MeTrfase_RsmD"/>
</dbReference>
<dbReference type="GO" id="GO:0052913">
    <property type="term" value="F:16S rRNA (guanine(966)-N(2))-methyltransferase activity"/>
    <property type="evidence" value="ECO:0007669"/>
    <property type="project" value="UniProtKB-EC"/>
</dbReference>
<dbReference type="Proteomes" id="UP000604383">
    <property type="component" value="Unassembled WGS sequence"/>
</dbReference>
<gene>
    <name evidence="3" type="primary">rsmD</name>
    <name evidence="4" type="ORF">GT664_04005</name>
    <name evidence="3" type="ORF">MKC95_04910</name>
</gene>
<dbReference type="GO" id="GO:0003676">
    <property type="term" value="F:nucleic acid binding"/>
    <property type="evidence" value="ECO:0007669"/>
    <property type="project" value="InterPro"/>
</dbReference>
<evidence type="ECO:0000256" key="2">
    <source>
        <dbReference type="ARBA" id="ARBA00022679"/>
    </source>
</evidence>
<dbReference type="PANTHER" id="PTHR43542:SF1">
    <property type="entry name" value="METHYLTRANSFERASE"/>
    <property type="match status" value="1"/>
</dbReference>
<accession>A0A174ZSH2</accession>
<dbReference type="NCBIfam" id="TIGR00095">
    <property type="entry name" value="16S rRNA (guanine(966)-N(2))-methyltransferase RsmD"/>
    <property type="match status" value="1"/>
</dbReference>
<dbReference type="EMBL" id="WWTN01000005">
    <property type="protein sequence ID" value="MZH54942.1"/>
    <property type="molecule type" value="Genomic_DNA"/>
</dbReference>
<protein>
    <submittedName>
        <fullName evidence="3">16S rRNA (Guanine(966)-N(2))-methyltransferase RsmD</fullName>
        <ecNumber evidence="3">2.1.1.171</ecNumber>
    </submittedName>
</protein>
<reference evidence="4" key="1">
    <citation type="journal article" date="2019" name="Nat. Med.">
        <title>A library of human gut bacterial isolates paired with longitudinal multiomics data enables mechanistic microbiome research.</title>
        <authorList>
            <person name="Poyet M."/>
            <person name="Groussin M."/>
            <person name="Gibbons S.M."/>
            <person name="Avila-Pacheco J."/>
            <person name="Jiang X."/>
            <person name="Kearney S.M."/>
            <person name="Perrotta A.R."/>
            <person name="Berdy B."/>
            <person name="Zhao S."/>
            <person name="Lieberman T.D."/>
            <person name="Swanson P.K."/>
            <person name="Smith M."/>
            <person name="Roesemann S."/>
            <person name="Alexander J.E."/>
            <person name="Rich S.A."/>
            <person name="Livny J."/>
            <person name="Vlamakis H."/>
            <person name="Clish C."/>
            <person name="Bullock K."/>
            <person name="Deik A."/>
            <person name="Scott J."/>
            <person name="Pierce K.A."/>
            <person name="Xavier R.J."/>
            <person name="Alm E.J."/>
        </authorList>
    </citation>
    <scope>NUCLEOTIDE SEQUENCE</scope>
    <source>
        <strain evidence="4">BIOML-A12</strain>
    </source>
</reference>
<dbReference type="InterPro" id="IPR029063">
    <property type="entry name" value="SAM-dependent_MTases_sf"/>
</dbReference>
<evidence type="ECO:0000313" key="5">
    <source>
        <dbReference type="Proteomes" id="UP001203972"/>
    </source>
</evidence>
<evidence type="ECO:0000313" key="4">
    <source>
        <dbReference type="EMBL" id="MZH54942.1"/>
    </source>
</evidence>
<evidence type="ECO:0000256" key="1">
    <source>
        <dbReference type="ARBA" id="ARBA00022603"/>
    </source>
</evidence>
<reference evidence="3" key="2">
    <citation type="journal article" date="2022" name="Clin. Infect. Dis.">
        <title>Association between Clostridium innocuum and antibiotic-associated diarrhea in adults and children: A cross-sectional study and comparative genomics analysis.</title>
        <authorList>
            <person name="Cherny K.E."/>
            <person name="Muscat E.B."/>
            <person name="Balaji A."/>
            <person name="Mukherjee J."/>
            <person name="Ozer E.A."/>
            <person name="Angarone M.P."/>
            <person name="Hauser A.R."/>
            <person name="Sichel J.S."/>
            <person name="Amponsah E."/>
            <person name="Kociolek L.K."/>
        </authorList>
    </citation>
    <scope>NUCLEOTIDE SEQUENCE</scope>
    <source>
        <strain evidence="3">NU1-AC-029v</strain>
    </source>
</reference>
<dbReference type="Gene3D" id="3.40.50.150">
    <property type="entry name" value="Vaccinia Virus protein VP39"/>
    <property type="match status" value="1"/>
</dbReference>
<proteinExistence type="predicted"/>
<dbReference type="CDD" id="cd02440">
    <property type="entry name" value="AdoMet_MTases"/>
    <property type="match status" value="1"/>
</dbReference>
<dbReference type="Proteomes" id="UP001203972">
    <property type="component" value="Unassembled WGS sequence"/>
</dbReference>
<organism evidence="3 5">
    <name type="scientific">Clostridium innocuum</name>
    <dbReference type="NCBI Taxonomy" id="1522"/>
    <lineage>
        <taxon>Bacteria</taxon>
        <taxon>Bacillati</taxon>
        <taxon>Bacillota</taxon>
        <taxon>Clostridia</taxon>
        <taxon>Eubacteriales</taxon>
        <taxon>Clostridiaceae</taxon>
        <taxon>Clostridium</taxon>
    </lineage>
</organism>
<dbReference type="PROSITE" id="PS00092">
    <property type="entry name" value="N6_MTASE"/>
    <property type="match status" value="1"/>
</dbReference>
<dbReference type="Pfam" id="PF03602">
    <property type="entry name" value="Cons_hypoth95"/>
    <property type="match status" value="1"/>
</dbReference>
<keyword evidence="2 3" id="KW-0808">Transferase</keyword>
<sequence>MRIVAGEFRSRVISAVEGNTTRPTTDKIKEAVFSRIGPYFDGGNMLDLFGGSGNMSLEAISRGMEHALVCDVSHAAVSTIHKNVKTLDVASRVTIWKMDYRQVLAKASQEQRTFDLVYLDPPYKKQQILHILQYLDTHDLVNELGDIVCESLKEDEFPDQVGALHKVKDVTYGITRITYYRKECME</sequence>
<comment type="caution">
    <text evidence="3">The sequence shown here is derived from an EMBL/GenBank/DDBJ whole genome shotgun (WGS) entry which is preliminary data.</text>
</comment>
<dbReference type="AlphaFoldDB" id="A0A174ZSH2"/>
<dbReference type="SUPFAM" id="SSF53335">
    <property type="entry name" value="S-adenosyl-L-methionine-dependent methyltransferases"/>
    <property type="match status" value="1"/>
</dbReference>
<dbReference type="PANTHER" id="PTHR43542">
    <property type="entry name" value="METHYLTRANSFERASE"/>
    <property type="match status" value="1"/>
</dbReference>
<dbReference type="EMBL" id="JAKTMA010000006">
    <property type="protein sequence ID" value="MCR0232109.1"/>
    <property type="molecule type" value="Genomic_DNA"/>
</dbReference>
<keyword evidence="1 3" id="KW-0489">Methyltransferase</keyword>
<dbReference type="InterPro" id="IPR002052">
    <property type="entry name" value="DNA_methylase_N6_adenine_CS"/>
</dbReference>
<name>A0A174ZSH2_CLOIN</name>
<evidence type="ECO:0000313" key="3">
    <source>
        <dbReference type="EMBL" id="MCR0232109.1"/>
    </source>
</evidence>